<dbReference type="InterPro" id="IPR002641">
    <property type="entry name" value="PNPLA_dom"/>
</dbReference>
<feature type="repeat" description="ANK" evidence="7">
    <location>
        <begin position="233"/>
        <end position="265"/>
    </location>
</feature>
<dbReference type="PRINTS" id="PR01415">
    <property type="entry name" value="ANKYRIN"/>
</dbReference>
<dbReference type="Proteomes" id="UP000694558">
    <property type="component" value="Chromosome 8"/>
</dbReference>
<accession>A0A8D3BJW8</accession>
<dbReference type="PANTHER" id="PTHR24139">
    <property type="entry name" value="CALCIUM-INDEPENDENT PHOSPHOLIPASE A2"/>
    <property type="match status" value="1"/>
</dbReference>
<feature type="repeat" description="ANK" evidence="7">
    <location>
        <begin position="68"/>
        <end position="101"/>
    </location>
</feature>
<dbReference type="PROSITE" id="PS51635">
    <property type="entry name" value="PNPLA"/>
    <property type="match status" value="1"/>
</dbReference>
<dbReference type="Pfam" id="PF12796">
    <property type="entry name" value="Ank_2"/>
    <property type="match status" value="2"/>
</dbReference>
<feature type="repeat" description="ANK" evidence="7">
    <location>
        <begin position="136"/>
        <end position="168"/>
    </location>
</feature>
<keyword evidence="8" id="KW-0442">Lipid degradation</keyword>
<gene>
    <name evidence="10" type="primary">pla2g6</name>
</gene>
<evidence type="ECO:0000256" key="5">
    <source>
        <dbReference type="ARBA" id="ARBA00023098"/>
    </source>
</evidence>
<evidence type="ECO:0000256" key="8">
    <source>
        <dbReference type="PROSITE-ProRule" id="PRU01161"/>
    </source>
</evidence>
<dbReference type="Pfam" id="PF13606">
    <property type="entry name" value="Ank_3"/>
    <property type="match status" value="1"/>
</dbReference>
<evidence type="ECO:0000256" key="6">
    <source>
        <dbReference type="ARBA" id="ARBA00023422"/>
    </source>
</evidence>
<organism evidence="10 11">
    <name type="scientific">Scophthalmus maximus</name>
    <name type="common">Turbot</name>
    <name type="synonym">Psetta maxima</name>
    <dbReference type="NCBI Taxonomy" id="52904"/>
    <lineage>
        <taxon>Eukaryota</taxon>
        <taxon>Metazoa</taxon>
        <taxon>Chordata</taxon>
        <taxon>Craniata</taxon>
        <taxon>Vertebrata</taxon>
        <taxon>Euteleostomi</taxon>
        <taxon>Actinopterygii</taxon>
        <taxon>Neopterygii</taxon>
        <taxon>Teleostei</taxon>
        <taxon>Neoteleostei</taxon>
        <taxon>Acanthomorphata</taxon>
        <taxon>Carangaria</taxon>
        <taxon>Pleuronectiformes</taxon>
        <taxon>Pleuronectoidei</taxon>
        <taxon>Scophthalmidae</taxon>
        <taxon>Scophthalmus</taxon>
    </lineage>
</organism>
<dbReference type="GO" id="GO:0035965">
    <property type="term" value="P:cardiolipin acyl-chain remodeling"/>
    <property type="evidence" value="ECO:0007669"/>
    <property type="project" value="TreeGrafter"/>
</dbReference>
<evidence type="ECO:0000256" key="3">
    <source>
        <dbReference type="ARBA" id="ARBA00022801"/>
    </source>
</evidence>
<feature type="active site" description="Proton acceptor" evidence="8">
    <location>
        <position position="503"/>
    </location>
</feature>
<feature type="short sequence motif" description="GXSXG" evidence="8">
    <location>
        <begin position="368"/>
        <end position="372"/>
    </location>
</feature>
<proteinExistence type="predicted"/>
<evidence type="ECO:0000313" key="10">
    <source>
        <dbReference type="Ensembl" id="ENSSMAP00000035326.1"/>
    </source>
</evidence>
<name>A0A8D3BJW8_SCOMX</name>
<dbReference type="EC" id="3.1.1.4" evidence="1"/>
<keyword evidence="2" id="KW-0677">Repeat</keyword>
<dbReference type="PROSITE" id="PS50088">
    <property type="entry name" value="ANK_REPEAT"/>
    <property type="match status" value="4"/>
</dbReference>
<evidence type="ECO:0000256" key="1">
    <source>
        <dbReference type="ARBA" id="ARBA00013278"/>
    </source>
</evidence>
<dbReference type="PROSITE" id="PS50297">
    <property type="entry name" value="ANK_REP_REGION"/>
    <property type="match status" value="4"/>
</dbReference>
<evidence type="ECO:0000256" key="7">
    <source>
        <dbReference type="PROSITE-ProRule" id="PRU00023"/>
    </source>
</evidence>
<keyword evidence="3 8" id="KW-0378">Hydrolase</keyword>
<dbReference type="Gene3D" id="3.40.1090.10">
    <property type="entry name" value="Cytosolic phospholipase A2 catalytic domain"/>
    <property type="match status" value="1"/>
</dbReference>
<comment type="catalytic activity">
    <reaction evidence="6">
        <text>a 1,2-diacyl-sn-glycero-3-phosphocholine + H2O = a 1-acyl-sn-glycero-3-phosphocholine + a fatty acid + H(+)</text>
        <dbReference type="Rhea" id="RHEA:15801"/>
        <dbReference type="ChEBI" id="CHEBI:15377"/>
        <dbReference type="ChEBI" id="CHEBI:15378"/>
        <dbReference type="ChEBI" id="CHEBI:28868"/>
        <dbReference type="ChEBI" id="CHEBI:57643"/>
        <dbReference type="ChEBI" id="CHEBI:58168"/>
        <dbReference type="EC" id="3.1.1.4"/>
    </reaction>
    <physiologicalReaction direction="left-to-right" evidence="6">
        <dbReference type="Rhea" id="RHEA:15802"/>
    </physiologicalReaction>
</comment>
<evidence type="ECO:0000256" key="2">
    <source>
        <dbReference type="ARBA" id="ARBA00022737"/>
    </source>
</evidence>
<evidence type="ECO:0000256" key="4">
    <source>
        <dbReference type="ARBA" id="ARBA00023043"/>
    </source>
</evidence>
<dbReference type="GO" id="GO:0047499">
    <property type="term" value="F:calcium-independent phospholipase A2 activity"/>
    <property type="evidence" value="ECO:0007669"/>
    <property type="project" value="InterPro"/>
</dbReference>
<dbReference type="SMART" id="SM00248">
    <property type="entry name" value="ANK"/>
    <property type="match status" value="6"/>
</dbReference>
<dbReference type="Pfam" id="PF01734">
    <property type="entry name" value="Patatin"/>
    <property type="match status" value="1"/>
</dbReference>
<keyword evidence="5 8" id="KW-0443">Lipid metabolism</keyword>
<dbReference type="SUPFAM" id="SSF52151">
    <property type="entry name" value="FabD/lysophospholipase-like"/>
    <property type="match status" value="1"/>
</dbReference>
<dbReference type="InterPro" id="IPR036770">
    <property type="entry name" value="Ankyrin_rpt-contain_sf"/>
</dbReference>
<reference evidence="10" key="2">
    <citation type="submission" date="2025-08" db="UniProtKB">
        <authorList>
            <consortium name="Ensembl"/>
        </authorList>
    </citation>
    <scope>IDENTIFICATION</scope>
</reference>
<dbReference type="CDD" id="cd07212">
    <property type="entry name" value="Pat_PNPLA9"/>
    <property type="match status" value="1"/>
</dbReference>
<evidence type="ECO:0000313" key="11">
    <source>
        <dbReference type="Proteomes" id="UP000694558"/>
    </source>
</evidence>
<dbReference type="PANTHER" id="PTHR24139:SF34">
    <property type="entry name" value="85_88 KDA CALCIUM-INDEPENDENT PHOSPHOLIPASE A2"/>
    <property type="match status" value="1"/>
</dbReference>
<evidence type="ECO:0000259" key="9">
    <source>
        <dbReference type="PROSITE" id="PS51635"/>
    </source>
</evidence>
<dbReference type="GO" id="GO:0016042">
    <property type="term" value="P:lipid catabolic process"/>
    <property type="evidence" value="ECO:0007669"/>
    <property type="project" value="UniProtKB-UniRule"/>
</dbReference>
<dbReference type="Ensembl" id="ENSSMAT00000079612.1">
    <property type="protein sequence ID" value="ENSSMAP00000035326.1"/>
    <property type="gene ID" value="ENSSMAG00000021209.2"/>
</dbReference>
<dbReference type="InterPro" id="IPR047148">
    <property type="entry name" value="PLPL9"/>
</dbReference>
<dbReference type="GeneTree" id="ENSGT00940000158756"/>
<protein>
    <recommendedName>
        <fullName evidence="1">phospholipase A2</fullName>
        <ecNumber evidence="1">3.1.1.4</ecNumber>
    </recommendedName>
</protein>
<dbReference type="GO" id="GO:0052816">
    <property type="term" value="F:long-chain fatty acyl-CoA hydrolase activity"/>
    <property type="evidence" value="ECO:0007669"/>
    <property type="project" value="TreeGrafter"/>
</dbReference>
<dbReference type="GO" id="GO:0005739">
    <property type="term" value="C:mitochondrion"/>
    <property type="evidence" value="ECO:0007669"/>
    <property type="project" value="TreeGrafter"/>
</dbReference>
<dbReference type="InterPro" id="IPR016035">
    <property type="entry name" value="Acyl_Trfase/lysoPLipase"/>
</dbReference>
<sequence length="651" mass="72172">MNWFAQYALKLRPFYETLPLKAETTQPIVDCIRQHPDWSSAHVAVETGLRECLKHNYVQSQINSRDALGQTPLHRACERGDLVCVKELLDESQARTDIKDHSGETPMHCAAKQDSPAVIQVLCLRLCSGVNELNGNGETPLHVACRLGRVEGVKALLDGGAKCDVAGGTGYPIHSAMKYSEKGCVEEILKADRGQLQAEDSMYGGTPLHWAKTAEMCRVLLEHGCAVNYLSKTGESALHILTKRGRFEAAMVLLTHGANANLKGQDGNTALHLAMKMDHIDLIKALIVFGADVEIHNDLGETPGLIAARTSKEVIMFPDFFSLLCCRMDRLLCLDGGGIKGLVLIQMLIALEKEAGRPTRDLFDWVAGTSTGGILALAIIHGKSMEYLRCLYFRMKEQVFRGSRPYESAPLEDFLKKEFGENTKMTDVQYPRVMVTSVLADRHPGELHIFRNYNPPSVHRVPPYATTATYKPITVPQEQLVWRAARSSGAAPTYFRPMGRFLDGGLLANNPTLDAMSEINQYNKALKAEVGKYGFISPLVFPFSKPPQVVVSSVDVFRPSNPLELAKSFVGARELGKMLVDCCTDSDGCAVDRASAWCEMIDTIYHRLSPQLSQEVMLDEVSDAVLVDMLWETQMYLYEKREMLRSLTSPS</sequence>
<dbReference type="InterPro" id="IPR002110">
    <property type="entry name" value="Ankyrin_rpt"/>
</dbReference>
<feature type="short sequence motif" description="DGA/G" evidence="8">
    <location>
        <begin position="503"/>
        <end position="505"/>
    </location>
</feature>
<dbReference type="SUPFAM" id="SSF48403">
    <property type="entry name" value="Ankyrin repeat"/>
    <property type="match status" value="1"/>
</dbReference>
<feature type="active site" description="Nucleophile" evidence="8">
    <location>
        <position position="370"/>
    </location>
</feature>
<feature type="short sequence motif" description="GXGXXG" evidence="8">
    <location>
        <begin position="336"/>
        <end position="341"/>
    </location>
</feature>
<feature type="repeat" description="ANK" evidence="7">
    <location>
        <begin position="266"/>
        <end position="298"/>
    </location>
</feature>
<dbReference type="GO" id="GO:2000304">
    <property type="term" value="P:positive regulation of ceramide biosynthetic process"/>
    <property type="evidence" value="ECO:0007669"/>
    <property type="project" value="TreeGrafter"/>
</dbReference>
<feature type="domain" description="PNPLA" evidence="9">
    <location>
        <begin position="332"/>
        <end position="516"/>
    </location>
</feature>
<reference evidence="10" key="1">
    <citation type="submission" date="2023-05" db="EMBL/GenBank/DDBJ databases">
        <title>High-quality long-read genome of Scophthalmus maximus.</title>
        <authorList>
            <person name="Lien S."/>
            <person name="Martinez P."/>
        </authorList>
    </citation>
    <scope>NUCLEOTIDE SEQUENCE [LARGE SCALE GENOMIC DNA]</scope>
</reference>
<dbReference type="Gene3D" id="1.25.40.20">
    <property type="entry name" value="Ankyrin repeat-containing domain"/>
    <property type="match status" value="2"/>
</dbReference>
<keyword evidence="4 7" id="KW-0040">ANK repeat</keyword>
<dbReference type="AlphaFoldDB" id="A0A8D3BJW8"/>